<reference evidence="3 4" key="1">
    <citation type="submission" date="2017-03" db="EMBL/GenBank/DDBJ databases">
        <title>Draft genome sequence of Streptomyces scabrisporus NF3, endophyte isolated from Amphipterygium adstringens.</title>
        <authorList>
            <person name="Vazquez M."/>
            <person name="Ceapa C.D."/>
            <person name="Rodriguez Luna D."/>
            <person name="Sanchez Esquivel S."/>
        </authorList>
    </citation>
    <scope>NUCLEOTIDE SEQUENCE [LARGE SCALE GENOMIC DNA]</scope>
    <source>
        <strain evidence="3 4">NF3</strain>
    </source>
</reference>
<feature type="transmembrane region" description="Helical" evidence="2">
    <location>
        <begin position="150"/>
        <end position="171"/>
    </location>
</feature>
<feature type="region of interest" description="Disordered" evidence="1">
    <location>
        <begin position="219"/>
        <end position="251"/>
    </location>
</feature>
<evidence type="ECO:0000313" key="3">
    <source>
        <dbReference type="EMBL" id="OPC77513.1"/>
    </source>
</evidence>
<feature type="compositionally biased region" description="Pro residues" evidence="1">
    <location>
        <begin position="228"/>
        <end position="244"/>
    </location>
</feature>
<feature type="transmembrane region" description="Helical" evidence="2">
    <location>
        <begin position="192"/>
        <end position="210"/>
    </location>
</feature>
<proteinExistence type="predicted"/>
<name>A0A1T3NKW2_9ACTN</name>
<keyword evidence="4" id="KW-1185">Reference proteome</keyword>
<sequence>MADRSVGLADLAVRVRDSDLPPVASGHLWCTGIAAAMASLAVVVADVYAYFVYRDWRTDLASRVHTWVEPEALSTGARMVPRGNGTTDTAAAAVFVTSVTMIALVVWWTVLVSRNRAAWYGPSRGFGVLCRSGHRRTGSAGRAGIGPTPVLVSAVGILVFTTLTRLLGLVGKDWSGPLDGQIRSEMGFLHSRMVLALAHATGALLMAFVVTTTTRRHLRLPNHRPDSGPEPVPHPVPGPVPGPDAPTDRGR</sequence>
<feature type="transmembrane region" description="Helical" evidence="2">
    <location>
        <begin position="89"/>
        <end position="110"/>
    </location>
</feature>
<organism evidence="3 4">
    <name type="scientific">Embleya scabrispora</name>
    <dbReference type="NCBI Taxonomy" id="159449"/>
    <lineage>
        <taxon>Bacteria</taxon>
        <taxon>Bacillati</taxon>
        <taxon>Actinomycetota</taxon>
        <taxon>Actinomycetes</taxon>
        <taxon>Kitasatosporales</taxon>
        <taxon>Streptomycetaceae</taxon>
        <taxon>Embleya</taxon>
    </lineage>
</organism>
<keyword evidence="2" id="KW-0472">Membrane</keyword>
<evidence type="ECO:0000256" key="2">
    <source>
        <dbReference type="SAM" id="Phobius"/>
    </source>
</evidence>
<comment type="caution">
    <text evidence="3">The sequence shown here is derived from an EMBL/GenBank/DDBJ whole genome shotgun (WGS) entry which is preliminary data.</text>
</comment>
<dbReference type="EMBL" id="MWQN01000004">
    <property type="protein sequence ID" value="OPC77513.1"/>
    <property type="molecule type" value="Genomic_DNA"/>
</dbReference>
<feature type="transmembrane region" description="Helical" evidence="2">
    <location>
        <begin position="26"/>
        <end position="53"/>
    </location>
</feature>
<dbReference type="Proteomes" id="UP000190037">
    <property type="component" value="Unassembled WGS sequence"/>
</dbReference>
<gene>
    <name evidence="3" type="ORF">B4N89_44265</name>
</gene>
<evidence type="ECO:0000256" key="1">
    <source>
        <dbReference type="SAM" id="MobiDB-lite"/>
    </source>
</evidence>
<accession>A0A1T3NKW2</accession>
<keyword evidence="2" id="KW-0812">Transmembrane</keyword>
<evidence type="ECO:0000313" key="4">
    <source>
        <dbReference type="Proteomes" id="UP000190037"/>
    </source>
</evidence>
<protein>
    <submittedName>
        <fullName evidence="3">Uncharacterized protein</fullName>
    </submittedName>
</protein>
<keyword evidence="2" id="KW-1133">Transmembrane helix</keyword>
<dbReference type="AlphaFoldDB" id="A0A1T3NKW2"/>